<gene>
    <name evidence="7" type="ORF">HMPREF1077_01082</name>
</gene>
<feature type="transmembrane region" description="Helical" evidence="6">
    <location>
        <begin position="32"/>
        <end position="55"/>
    </location>
</feature>
<evidence type="ECO:0000256" key="2">
    <source>
        <dbReference type="ARBA" id="ARBA00022475"/>
    </source>
</evidence>
<feature type="transmembrane region" description="Helical" evidence="6">
    <location>
        <begin position="76"/>
        <end position="98"/>
    </location>
</feature>
<dbReference type="AlphaFoldDB" id="K5ZBG3"/>
<dbReference type="Pfam" id="PF01943">
    <property type="entry name" value="Polysacc_synt"/>
    <property type="match status" value="1"/>
</dbReference>
<feature type="transmembrane region" description="Helical" evidence="6">
    <location>
        <begin position="409"/>
        <end position="426"/>
    </location>
</feature>
<comment type="caution">
    <text evidence="7">The sequence shown here is derived from an EMBL/GenBank/DDBJ whole genome shotgun (WGS) entry which is preliminary data.</text>
</comment>
<proteinExistence type="predicted"/>
<evidence type="ECO:0000256" key="3">
    <source>
        <dbReference type="ARBA" id="ARBA00022692"/>
    </source>
</evidence>
<organism evidence="7 8">
    <name type="scientific">Parabacteroides johnsonii CL02T12C29</name>
    <dbReference type="NCBI Taxonomy" id="999419"/>
    <lineage>
        <taxon>Bacteria</taxon>
        <taxon>Pseudomonadati</taxon>
        <taxon>Bacteroidota</taxon>
        <taxon>Bacteroidia</taxon>
        <taxon>Bacteroidales</taxon>
        <taxon>Tannerellaceae</taxon>
        <taxon>Parabacteroides</taxon>
    </lineage>
</organism>
<feature type="transmembrane region" description="Helical" evidence="6">
    <location>
        <begin position="104"/>
        <end position="125"/>
    </location>
</feature>
<dbReference type="InterPro" id="IPR050833">
    <property type="entry name" value="Poly_Biosynth_Transport"/>
</dbReference>
<feature type="transmembrane region" description="Helical" evidence="6">
    <location>
        <begin position="232"/>
        <end position="258"/>
    </location>
</feature>
<dbReference type="PANTHER" id="PTHR30250:SF11">
    <property type="entry name" value="O-ANTIGEN TRANSPORTER-RELATED"/>
    <property type="match status" value="1"/>
</dbReference>
<evidence type="ECO:0000256" key="1">
    <source>
        <dbReference type="ARBA" id="ARBA00004651"/>
    </source>
</evidence>
<feature type="transmembrane region" description="Helical" evidence="6">
    <location>
        <begin position="202"/>
        <end position="226"/>
    </location>
</feature>
<protein>
    <submittedName>
        <fullName evidence="7">Uncharacterized protein</fullName>
    </submittedName>
</protein>
<dbReference type="EMBL" id="AGZP01000010">
    <property type="protein sequence ID" value="EKN12989.1"/>
    <property type="molecule type" value="Genomic_DNA"/>
</dbReference>
<dbReference type="InterPro" id="IPR002797">
    <property type="entry name" value="Polysacc_synth"/>
</dbReference>
<feature type="transmembrane region" description="Helical" evidence="6">
    <location>
        <begin position="372"/>
        <end position="397"/>
    </location>
</feature>
<evidence type="ECO:0000256" key="4">
    <source>
        <dbReference type="ARBA" id="ARBA00022989"/>
    </source>
</evidence>
<dbReference type="CDD" id="cd13128">
    <property type="entry name" value="MATE_Wzx_like"/>
    <property type="match status" value="1"/>
</dbReference>
<dbReference type="HOGENOM" id="CLU_022017_0_0_10"/>
<dbReference type="PANTHER" id="PTHR30250">
    <property type="entry name" value="PST FAMILY PREDICTED COLANIC ACID TRANSPORTER"/>
    <property type="match status" value="1"/>
</dbReference>
<keyword evidence="3 6" id="KW-0812">Transmembrane</keyword>
<feature type="transmembrane region" description="Helical" evidence="6">
    <location>
        <begin position="279"/>
        <end position="305"/>
    </location>
</feature>
<keyword evidence="5 6" id="KW-0472">Membrane</keyword>
<dbReference type="PATRIC" id="fig|999419.3.peg.1107"/>
<feature type="transmembrane region" description="Helical" evidence="6">
    <location>
        <begin position="159"/>
        <end position="181"/>
    </location>
</feature>
<feature type="transmembrane region" description="Helical" evidence="6">
    <location>
        <begin position="346"/>
        <end position="366"/>
    </location>
</feature>
<reference evidence="7 8" key="1">
    <citation type="submission" date="2012-02" db="EMBL/GenBank/DDBJ databases">
        <title>The Genome Sequence of Parabacteroides johnsonii CL02T12C29.</title>
        <authorList>
            <consortium name="The Broad Institute Genome Sequencing Platform"/>
            <person name="Earl A."/>
            <person name="Ward D."/>
            <person name="Feldgarden M."/>
            <person name="Gevers D."/>
            <person name="Zitomersky N.L."/>
            <person name="Coyne M.J."/>
            <person name="Comstock L.E."/>
            <person name="Young S.K."/>
            <person name="Zeng Q."/>
            <person name="Gargeya S."/>
            <person name="Fitzgerald M."/>
            <person name="Haas B."/>
            <person name="Abouelleil A."/>
            <person name="Alvarado L."/>
            <person name="Arachchi H.M."/>
            <person name="Berlin A."/>
            <person name="Chapman S.B."/>
            <person name="Gearin G."/>
            <person name="Goldberg J."/>
            <person name="Griggs A."/>
            <person name="Gujja S."/>
            <person name="Hansen M."/>
            <person name="Heiman D."/>
            <person name="Howarth C."/>
            <person name="Larimer J."/>
            <person name="Lui A."/>
            <person name="MacDonald P.J.P."/>
            <person name="McCowen C."/>
            <person name="Montmayeur A."/>
            <person name="Murphy C."/>
            <person name="Neiman D."/>
            <person name="Pearson M."/>
            <person name="Priest M."/>
            <person name="Roberts A."/>
            <person name="Saif S."/>
            <person name="Shea T."/>
            <person name="Sisk P."/>
            <person name="Stolte C."/>
            <person name="Sykes S."/>
            <person name="Wortman J."/>
            <person name="Nusbaum C."/>
            <person name="Birren B."/>
        </authorList>
    </citation>
    <scope>NUCLEOTIDE SEQUENCE [LARGE SCALE GENOMIC DNA]</scope>
    <source>
        <strain evidence="7 8">CL02T12C29</strain>
    </source>
</reference>
<dbReference type="eggNOG" id="COG2244">
    <property type="taxonomic scope" value="Bacteria"/>
</dbReference>
<dbReference type="Proteomes" id="UP000001218">
    <property type="component" value="Unassembled WGS sequence"/>
</dbReference>
<sequence length="472" mass="53048">MNLLNTVTALLFPLITFPYASRILFAEGIGRVQFFLSIIDYIALCTALGIPLYAVREIAKVRDDTMLRSKTTTEILLLHALLTLAGYGIVLLLSFTIAKIEVDVPLFLLLSTTLFFNAIGVAWFYQAIEDFKYITIRTLIVRVMSLAALFVLVKNKNDLFYYAIILVIANVGSNIFNFFRLRKYILVIPWKELNLWKHLKPALRIFILNLMISIYVNLDSIMLGFLKDEQAVGFYTAATRVTKAVIGVVSSLGMVLLPRFSNMISNKQLKDFSILSNKAVSFIVCLCLPMATGLVFMSTPIIHLFCGPDFDPSILTLQLLAPTILFIGISGILGIQILYPQGKEKLVIIATGTGAVINFTLNYLLIPQYFQYGAAFSTLIAELSVLVVIILIGKRFLPIRFISKQNLQYIQGTLLITAFLFLINHVRLNDYLKVLIGIPASIIIYSLYLYSQKDIFALQIKNILVSKLKLHI</sequence>
<keyword evidence="4 6" id="KW-1133">Transmembrane helix</keyword>
<feature type="transmembrane region" description="Helical" evidence="6">
    <location>
        <begin position="317"/>
        <end position="339"/>
    </location>
</feature>
<name>K5ZBG3_9BACT</name>
<keyword evidence="2" id="KW-1003">Cell membrane</keyword>
<feature type="transmembrane region" description="Helical" evidence="6">
    <location>
        <begin position="432"/>
        <end position="451"/>
    </location>
</feature>
<dbReference type="GO" id="GO:0005886">
    <property type="term" value="C:plasma membrane"/>
    <property type="evidence" value="ECO:0007669"/>
    <property type="project" value="UniProtKB-SubCell"/>
</dbReference>
<comment type="subcellular location">
    <subcellularLocation>
        <location evidence="1">Cell membrane</location>
        <topology evidence="1">Multi-pass membrane protein</topology>
    </subcellularLocation>
</comment>
<accession>K5ZBG3</accession>
<evidence type="ECO:0000313" key="8">
    <source>
        <dbReference type="Proteomes" id="UP000001218"/>
    </source>
</evidence>
<evidence type="ECO:0000256" key="6">
    <source>
        <dbReference type="SAM" id="Phobius"/>
    </source>
</evidence>
<evidence type="ECO:0000313" key="7">
    <source>
        <dbReference type="EMBL" id="EKN12989.1"/>
    </source>
</evidence>
<evidence type="ECO:0000256" key="5">
    <source>
        <dbReference type="ARBA" id="ARBA00023136"/>
    </source>
</evidence>